<keyword evidence="3" id="KW-0963">Cytoplasm</keyword>
<evidence type="ECO:0000313" key="8">
    <source>
        <dbReference type="Proteomes" id="UP000837857"/>
    </source>
</evidence>
<evidence type="ECO:0008006" key="9">
    <source>
        <dbReference type="Google" id="ProtNLM"/>
    </source>
</evidence>
<comment type="subcellular location">
    <subcellularLocation>
        <location evidence="2">Cytoplasm</location>
    </subcellularLocation>
    <subcellularLocation>
        <location evidence="1">Nucleus</location>
    </subcellularLocation>
</comment>
<keyword evidence="8" id="KW-1185">Reference proteome</keyword>
<name>A0ABN8I8F7_9NEOP</name>
<protein>
    <recommendedName>
        <fullName evidence="9">N-alpha-acetyltransferase 40</fullName>
    </recommendedName>
</protein>
<evidence type="ECO:0000256" key="6">
    <source>
        <dbReference type="ARBA" id="ARBA00023315"/>
    </source>
</evidence>
<dbReference type="Proteomes" id="UP000837857">
    <property type="component" value="Chromosome 16"/>
</dbReference>
<evidence type="ECO:0000256" key="2">
    <source>
        <dbReference type="ARBA" id="ARBA00004496"/>
    </source>
</evidence>
<dbReference type="EMBL" id="OW152828">
    <property type="protein sequence ID" value="CAH2045634.1"/>
    <property type="molecule type" value="Genomic_DNA"/>
</dbReference>
<accession>A0ABN8I8F7</accession>
<evidence type="ECO:0000256" key="4">
    <source>
        <dbReference type="ARBA" id="ARBA00022679"/>
    </source>
</evidence>
<keyword evidence="4" id="KW-0808">Transferase</keyword>
<dbReference type="InterPro" id="IPR039949">
    <property type="entry name" value="NAA40"/>
</dbReference>
<feature type="non-terminal residue" evidence="7">
    <location>
        <position position="1"/>
    </location>
</feature>
<keyword evidence="6" id="KW-0012">Acyltransferase</keyword>
<dbReference type="PANTHER" id="PTHR20531:SF1">
    <property type="entry name" value="N-ALPHA-ACETYLTRANSFERASE 40"/>
    <property type="match status" value="1"/>
</dbReference>
<organism evidence="7 8">
    <name type="scientific">Iphiclides podalirius</name>
    <name type="common">scarce swallowtail</name>
    <dbReference type="NCBI Taxonomy" id="110791"/>
    <lineage>
        <taxon>Eukaryota</taxon>
        <taxon>Metazoa</taxon>
        <taxon>Ecdysozoa</taxon>
        <taxon>Arthropoda</taxon>
        <taxon>Hexapoda</taxon>
        <taxon>Insecta</taxon>
        <taxon>Pterygota</taxon>
        <taxon>Neoptera</taxon>
        <taxon>Endopterygota</taxon>
        <taxon>Lepidoptera</taxon>
        <taxon>Glossata</taxon>
        <taxon>Ditrysia</taxon>
        <taxon>Papilionoidea</taxon>
        <taxon>Papilionidae</taxon>
        <taxon>Papilioninae</taxon>
        <taxon>Iphiclides</taxon>
    </lineage>
</organism>
<dbReference type="PANTHER" id="PTHR20531">
    <property type="entry name" value="N-ALPHA-ACETYLTRANSFERASE 40"/>
    <property type="match status" value="1"/>
</dbReference>
<sequence>MGKKTIASAAKSKEKRQARKLEQRRIADGMNNVTSANKLTDLTALCKELLVFRNNEMEVEMYIQRVTELDKNVLDWAINLTEKNMKKLYETCAWGWNRDRKVEEMTDDAAWYLIAREKKDKLLAFAHFRFDMDFGEPVLYW</sequence>
<proteinExistence type="predicted"/>
<dbReference type="Gene3D" id="3.40.630.30">
    <property type="match status" value="1"/>
</dbReference>
<evidence type="ECO:0000313" key="7">
    <source>
        <dbReference type="EMBL" id="CAH2045634.1"/>
    </source>
</evidence>
<reference evidence="7" key="1">
    <citation type="submission" date="2022-03" db="EMBL/GenBank/DDBJ databases">
        <authorList>
            <person name="Martin H S."/>
        </authorList>
    </citation>
    <scope>NUCLEOTIDE SEQUENCE</scope>
</reference>
<evidence type="ECO:0000256" key="5">
    <source>
        <dbReference type="ARBA" id="ARBA00023242"/>
    </source>
</evidence>
<gene>
    <name evidence="7" type="ORF">IPOD504_LOCUS5162</name>
</gene>
<evidence type="ECO:0000256" key="1">
    <source>
        <dbReference type="ARBA" id="ARBA00004123"/>
    </source>
</evidence>
<evidence type="ECO:0000256" key="3">
    <source>
        <dbReference type="ARBA" id="ARBA00022490"/>
    </source>
</evidence>
<keyword evidence="5" id="KW-0539">Nucleus</keyword>